<comment type="caution">
    <text evidence="1">The sequence shown here is derived from an EMBL/GenBank/DDBJ whole genome shotgun (WGS) entry which is preliminary data.</text>
</comment>
<accession>A0ACB9CJ32</accession>
<sequence>MALRALEDVHANCVCLNNSNKNLIETGTSTAPGVLRIEEDNQSRNMRTNKKKNPMKKRKVNSEQDIMTVGAQESLQQLDKLSSRSVTLDGYFGPQQSMQGMVQLNLMAPSRENYYGNQQAIQGLGQLNSIAPNHESYYGAQPTLHGLGQMDFFRTPGFTYGIREEPNVRTTQLHDDGSRHA</sequence>
<gene>
    <name evidence="1" type="ORF">L6452_13715</name>
</gene>
<reference evidence="2" key="1">
    <citation type="journal article" date="2022" name="Mol. Ecol. Resour.">
        <title>The genomes of chicory, endive, great burdock and yacon provide insights into Asteraceae palaeo-polyploidization history and plant inulin production.</title>
        <authorList>
            <person name="Fan W."/>
            <person name="Wang S."/>
            <person name="Wang H."/>
            <person name="Wang A."/>
            <person name="Jiang F."/>
            <person name="Liu H."/>
            <person name="Zhao H."/>
            <person name="Xu D."/>
            <person name="Zhang Y."/>
        </authorList>
    </citation>
    <scope>NUCLEOTIDE SEQUENCE [LARGE SCALE GENOMIC DNA]</scope>
    <source>
        <strain evidence="2">cv. Niubang</strain>
    </source>
</reference>
<name>A0ACB9CJ32_ARCLA</name>
<protein>
    <submittedName>
        <fullName evidence="1">Uncharacterized protein</fullName>
    </submittedName>
</protein>
<reference evidence="1 2" key="2">
    <citation type="journal article" date="2022" name="Mol. Ecol. Resour.">
        <title>The genomes of chicory, endive, great burdock and yacon provide insights into Asteraceae paleo-polyploidization history and plant inulin production.</title>
        <authorList>
            <person name="Fan W."/>
            <person name="Wang S."/>
            <person name="Wang H."/>
            <person name="Wang A."/>
            <person name="Jiang F."/>
            <person name="Liu H."/>
            <person name="Zhao H."/>
            <person name="Xu D."/>
            <person name="Zhang Y."/>
        </authorList>
    </citation>
    <scope>NUCLEOTIDE SEQUENCE [LARGE SCALE GENOMIC DNA]</scope>
    <source>
        <strain evidence="2">cv. Niubang</strain>
    </source>
</reference>
<organism evidence="1 2">
    <name type="scientific">Arctium lappa</name>
    <name type="common">Greater burdock</name>
    <name type="synonym">Lappa major</name>
    <dbReference type="NCBI Taxonomy" id="4217"/>
    <lineage>
        <taxon>Eukaryota</taxon>
        <taxon>Viridiplantae</taxon>
        <taxon>Streptophyta</taxon>
        <taxon>Embryophyta</taxon>
        <taxon>Tracheophyta</taxon>
        <taxon>Spermatophyta</taxon>
        <taxon>Magnoliopsida</taxon>
        <taxon>eudicotyledons</taxon>
        <taxon>Gunneridae</taxon>
        <taxon>Pentapetalae</taxon>
        <taxon>asterids</taxon>
        <taxon>campanulids</taxon>
        <taxon>Asterales</taxon>
        <taxon>Asteraceae</taxon>
        <taxon>Carduoideae</taxon>
        <taxon>Cardueae</taxon>
        <taxon>Arctiinae</taxon>
        <taxon>Arctium</taxon>
    </lineage>
</organism>
<proteinExistence type="predicted"/>
<dbReference type="Proteomes" id="UP001055879">
    <property type="component" value="Linkage Group LG04"/>
</dbReference>
<dbReference type="EMBL" id="CM042050">
    <property type="protein sequence ID" value="KAI3734250.1"/>
    <property type="molecule type" value="Genomic_DNA"/>
</dbReference>
<evidence type="ECO:0000313" key="1">
    <source>
        <dbReference type="EMBL" id="KAI3734250.1"/>
    </source>
</evidence>
<keyword evidence="2" id="KW-1185">Reference proteome</keyword>
<evidence type="ECO:0000313" key="2">
    <source>
        <dbReference type="Proteomes" id="UP001055879"/>
    </source>
</evidence>